<sequence>MDTDVEQHQSVQLAPAPSVPTLDMASSLRTAALLSRKRRRVDPDASALPPRLAPELTLQLDYGHDDPAAPKLSPITPPTAPESAERTEDIEDGQIREEGEISDTETSPPPRWSPTPPPRLRQRPFVSQPQESARVENPLLSRLPSHAGARAASPLEPSDAQAWQPARLEPIVLETSTYQLDVNHVRPGLPMTQAQYNTAKDIVLDLLGWGVPPEYLLECGLSRHVIFYVFSELNLRLPSNLDTSGLIPYPTPEMLALMPISPSLSTRSLHSSSSTMPPPSVIPARVTLAERMSMEHIDTRISSPDPSPYIKTEPSSPSSADLSNSSLLVIEQQRRQELLARKAAIASRKARQESLDFVTPSKDQDIDMSAVPTQSVDDFLKTIEPASHVDTSDNHNHNRESSVGTDSPSTSERMDGYTHFLGGTFLSSVQVFKHGHYVDVHSPVALPTESTDDAGSTSNGTERVSATSVDMASPGPLTPTLQSNPNYAGLDGDGGYPQRRGMKRPVAADFVDFDSGPGPSRGYGSSYPNGHSNGSPHPNPLSRRKHGSFAGINGMRRCVIELSDSEDDSDNQLRGDHIGNSDGREYSPAVTTAFAARVPSRLAATPTMPSSSGVINGNAGQPFPTAPATNALAEKEEEIKKMRQLIAQREELRLKKLAAMSGKSTLGVSVAMGDGKQDLFTSDNSATVRTSGTPGPTNNRNDLSARDTSTIGSLSRFSASPTAG</sequence>
<accession>A0A8I2YU58</accession>
<dbReference type="EMBL" id="JAGFBS010000010">
    <property type="protein sequence ID" value="KAG6377068.1"/>
    <property type="molecule type" value="Genomic_DNA"/>
</dbReference>
<feature type="coiled-coil region" evidence="1">
    <location>
        <begin position="628"/>
        <end position="655"/>
    </location>
</feature>
<evidence type="ECO:0000256" key="1">
    <source>
        <dbReference type="SAM" id="Coils"/>
    </source>
</evidence>
<feature type="region of interest" description="Disordered" evidence="2">
    <location>
        <begin position="388"/>
        <end position="415"/>
    </location>
</feature>
<feature type="compositionally biased region" description="Low complexity" evidence="2">
    <location>
        <begin position="515"/>
        <end position="528"/>
    </location>
</feature>
<keyword evidence="1" id="KW-0175">Coiled coil</keyword>
<feature type="region of interest" description="Disordered" evidence="2">
    <location>
        <begin position="298"/>
        <end position="323"/>
    </location>
</feature>
<proteinExistence type="predicted"/>
<feature type="compositionally biased region" description="Polar residues" evidence="2">
    <location>
        <begin position="401"/>
        <end position="411"/>
    </location>
</feature>
<feature type="compositionally biased region" description="Basic and acidic residues" evidence="2">
    <location>
        <begin position="390"/>
        <end position="400"/>
    </location>
</feature>
<comment type="caution">
    <text evidence="3">The sequence shown here is derived from an EMBL/GenBank/DDBJ whole genome shotgun (WGS) entry which is preliminary data.</text>
</comment>
<feature type="region of interest" description="Disordered" evidence="2">
    <location>
        <begin position="563"/>
        <end position="586"/>
    </location>
</feature>
<organism evidence="3 4">
    <name type="scientific">Boletus reticuloceps</name>
    <dbReference type="NCBI Taxonomy" id="495285"/>
    <lineage>
        <taxon>Eukaryota</taxon>
        <taxon>Fungi</taxon>
        <taxon>Dikarya</taxon>
        <taxon>Basidiomycota</taxon>
        <taxon>Agaricomycotina</taxon>
        <taxon>Agaricomycetes</taxon>
        <taxon>Agaricomycetidae</taxon>
        <taxon>Boletales</taxon>
        <taxon>Boletineae</taxon>
        <taxon>Boletaceae</taxon>
        <taxon>Boletoideae</taxon>
        <taxon>Boletus</taxon>
    </lineage>
</organism>
<keyword evidence="4" id="KW-1185">Reference proteome</keyword>
<evidence type="ECO:0000313" key="4">
    <source>
        <dbReference type="Proteomes" id="UP000683000"/>
    </source>
</evidence>
<gene>
    <name evidence="3" type="ORF">JVT61DRAFT_1118</name>
</gene>
<feature type="compositionally biased region" description="Pro residues" evidence="2">
    <location>
        <begin position="107"/>
        <end position="119"/>
    </location>
</feature>
<protein>
    <submittedName>
        <fullName evidence="3">Uncharacterized protein</fullName>
    </submittedName>
</protein>
<evidence type="ECO:0000256" key="2">
    <source>
        <dbReference type="SAM" id="MobiDB-lite"/>
    </source>
</evidence>
<feature type="region of interest" description="Disordered" evidence="2">
    <location>
        <begin position="447"/>
        <end position="548"/>
    </location>
</feature>
<feature type="compositionally biased region" description="Basic and acidic residues" evidence="2">
    <location>
        <begin position="83"/>
        <end position="99"/>
    </location>
</feature>
<evidence type="ECO:0000313" key="3">
    <source>
        <dbReference type="EMBL" id="KAG6377068.1"/>
    </source>
</evidence>
<feature type="compositionally biased region" description="Basic and acidic residues" evidence="2">
    <location>
        <begin position="571"/>
        <end position="585"/>
    </location>
</feature>
<dbReference type="OrthoDB" id="3270652at2759"/>
<dbReference type="AlphaFoldDB" id="A0A8I2YU58"/>
<feature type="region of interest" description="Disordered" evidence="2">
    <location>
        <begin position="1"/>
        <end position="162"/>
    </location>
</feature>
<feature type="region of interest" description="Disordered" evidence="2">
    <location>
        <begin position="679"/>
        <end position="724"/>
    </location>
</feature>
<name>A0A8I2YU58_9AGAM</name>
<dbReference type="Proteomes" id="UP000683000">
    <property type="component" value="Unassembled WGS sequence"/>
</dbReference>
<reference evidence="3" key="1">
    <citation type="submission" date="2021-03" db="EMBL/GenBank/DDBJ databases">
        <title>Evolutionary innovations through gain and loss of genes in the ectomycorrhizal Boletales.</title>
        <authorList>
            <person name="Wu G."/>
            <person name="Miyauchi S."/>
            <person name="Morin E."/>
            <person name="Yang Z.-L."/>
            <person name="Xu J."/>
            <person name="Martin F.M."/>
        </authorList>
    </citation>
    <scope>NUCLEOTIDE SEQUENCE</scope>
    <source>
        <strain evidence="3">BR01</strain>
    </source>
</reference>
<feature type="compositionally biased region" description="Polar residues" evidence="2">
    <location>
        <begin position="453"/>
        <end position="470"/>
    </location>
</feature>